<dbReference type="RefSeq" id="WP_247812207.1">
    <property type="nucleotide sequence ID" value="NZ_CP095855.1"/>
</dbReference>
<evidence type="ECO:0000313" key="1">
    <source>
        <dbReference type="EMBL" id="UPK69945.1"/>
    </source>
</evidence>
<keyword evidence="2" id="KW-1185">Reference proteome</keyword>
<name>A0ABY4I2U1_CHIFI</name>
<reference evidence="1 2" key="1">
    <citation type="submission" date="2022-04" db="EMBL/GenBank/DDBJ databases">
        <title>The arsenic-methylating capacity of Chitinophaga filiformis YT5 during chitin decomposition.</title>
        <authorList>
            <person name="Chen G."/>
            <person name="Liang Y."/>
        </authorList>
    </citation>
    <scope>NUCLEOTIDE SEQUENCE [LARGE SCALE GENOMIC DNA]</scope>
    <source>
        <strain evidence="1 2">YT5</strain>
    </source>
</reference>
<accession>A0ABY4I2U1</accession>
<gene>
    <name evidence="1" type="ORF">MYF79_01405</name>
</gene>
<evidence type="ECO:0000313" key="2">
    <source>
        <dbReference type="Proteomes" id="UP000830198"/>
    </source>
</evidence>
<dbReference type="EMBL" id="CP095855">
    <property type="protein sequence ID" value="UPK69945.1"/>
    <property type="molecule type" value="Genomic_DNA"/>
</dbReference>
<dbReference type="Proteomes" id="UP000830198">
    <property type="component" value="Chromosome"/>
</dbReference>
<proteinExistence type="predicted"/>
<protein>
    <submittedName>
        <fullName evidence="1">Uncharacterized protein</fullName>
    </submittedName>
</protein>
<organism evidence="1 2">
    <name type="scientific">Chitinophaga filiformis</name>
    <name type="common">Myxococcus filiformis</name>
    <name type="synonym">Flexibacter filiformis</name>
    <dbReference type="NCBI Taxonomy" id="104663"/>
    <lineage>
        <taxon>Bacteria</taxon>
        <taxon>Pseudomonadati</taxon>
        <taxon>Bacteroidota</taxon>
        <taxon>Chitinophagia</taxon>
        <taxon>Chitinophagales</taxon>
        <taxon>Chitinophagaceae</taxon>
        <taxon>Chitinophaga</taxon>
    </lineage>
</organism>
<sequence length="154" mass="17155">MKQVFFALSISLFAFCHSNNVVSNRSDTAVTQAVPASISDTGQAQKPVSLIDSSFFEINSQFPWLEDTIRSYIQLSTNDLTKLFVKDSSIVFMYDGYEKTDTGGYVSVRLGADRYNGEGTVFTTAEVISVDVLSREISIYDIAADSSYLWERPQ</sequence>